<keyword evidence="9" id="KW-1185">Reference proteome</keyword>
<evidence type="ECO:0000256" key="4">
    <source>
        <dbReference type="ARBA" id="ARBA00022833"/>
    </source>
</evidence>
<dbReference type="InterPro" id="IPR011249">
    <property type="entry name" value="Metalloenz_LuxS/M16"/>
</dbReference>
<keyword evidence="4" id="KW-0862">Zinc</keyword>
<dbReference type="InterPro" id="IPR011765">
    <property type="entry name" value="Pept_M16_N"/>
</dbReference>
<evidence type="ECO:0000259" key="7">
    <source>
        <dbReference type="Pfam" id="PF05193"/>
    </source>
</evidence>
<evidence type="ECO:0000256" key="3">
    <source>
        <dbReference type="ARBA" id="ARBA00022801"/>
    </source>
</evidence>
<gene>
    <name evidence="8" type="ORF">SAMN05216522_10874</name>
</gene>
<dbReference type="PANTHER" id="PTHR43690">
    <property type="entry name" value="NARDILYSIN"/>
    <property type="match status" value="1"/>
</dbReference>
<feature type="domain" description="Peptidase M16 C-terminal" evidence="7">
    <location>
        <begin position="204"/>
        <end position="375"/>
    </location>
</feature>
<proteinExistence type="inferred from homology"/>
<organism evidence="8 9">
    <name type="scientific">Rosenbergiella nectarea</name>
    <dbReference type="NCBI Taxonomy" id="988801"/>
    <lineage>
        <taxon>Bacteria</taxon>
        <taxon>Pseudomonadati</taxon>
        <taxon>Pseudomonadota</taxon>
        <taxon>Gammaproteobacteria</taxon>
        <taxon>Enterobacterales</taxon>
        <taxon>Erwiniaceae</taxon>
        <taxon>Rosenbergiella</taxon>
    </lineage>
</organism>
<keyword evidence="2" id="KW-0645">Protease</keyword>
<dbReference type="RefSeq" id="WP_092676644.1">
    <property type="nucleotide sequence ID" value="NZ_FOGC01000008.1"/>
</dbReference>
<dbReference type="OrthoDB" id="9811314at2"/>
<sequence length="490" mass="54672">MPGIKSLLWVGGVLLSAFSLTVKAEPLHPDPAWQQGQLSNGFGWQVLTTPQRPSDRIELRLVVNTGSLSEGPAQQGFSHLIARLAMVHNLALTPEQQRTLWHADMSKSGALPPVITSYDYTQYNLSLPINRPELVKSALEWLAATAGDMQITPTTVATALKATDPTATWPDNTQDPLWRYRLQNSALLGHDPSEQPSAITNPQPLAQYYHQWYTPDAMTLYVVGNVENRAIIEQITKTFNALKGKRKLPTPVPMLSPLPTQPISVVDNFLHTPRLVMNWDAMWLPIQDSQSLEHYWLSDLTREALYWHLQAGSELKQVALEPVDLQCQVLFSRAQCGLKIDAEGEGLTKQLASVGNEIVRLRDQGLTQSEFDQLLTKKTTELSGLFATYARTPTDMLMMQRLRSQKNGMVDIAPEQYQTLRQEFLANLTLEAVNHELRQQLSQPASFVLLHPETTQGPSVEQLQAQYNDLITEGEEGASDTTNAPSSESH</sequence>
<dbReference type="AlphaFoldDB" id="A0A1H9JV96"/>
<dbReference type="GO" id="GO:0006508">
    <property type="term" value="P:proteolysis"/>
    <property type="evidence" value="ECO:0007669"/>
    <property type="project" value="UniProtKB-KW"/>
</dbReference>
<dbReference type="InterPro" id="IPR050626">
    <property type="entry name" value="Peptidase_M16"/>
</dbReference>
<accession>A0A1H9JV96</accession>
<evidence type="ECO:0000313" key="8">
    <source>
        <dbReference type="EMBL" id="SEQ90465.1"/>
    </source>
</evidence>
<evidence type="ECO:0000313" key="9">
    <source>
        <dbReference type="Proteomes" id="UP000242515"/>
    </source>
</evidence>
<dbReference type="GO" id="GO:0046872">
    <property type="term" value="F:metal ion binding"/>
    <property type="evidence" value="ECO:0007669"/>
    <property type="project" value="InterPro"/>
</dbReference>
<evidence type="ECO:0000256" key="1">
    <source>
        <dbReference type="ARBA" id="ARBA00007261"/>
    </source>
</evidence>
<feature type="domain" description="Peptidase M16 N-terminal" evidence="6">
    <location>
        <begin position="47"/>
        <end position="158"/>
    </location>
</feature>
<keyword evidence="3" id="KW-0378">Hydrolase</keyword>
<dbReference type="PANTHER" id="PTHR43690:SF17">
    <property type="entry name" value="PROTEIN YHJJ"/>
    <property type="match status" value="1"/>
</dbReference>
<comment type="similarity">
    <text evidence="1">Belongs to the peptidase M16 family.</text>
</comment>
<dbReference type="GO" id="GO:0008237">
    <property type="term" value="F:metallopeptidase activity"/>
    <property type="evidence" value="ECO:0007669"/>
    <property type="project" value="UniProtKB-KW"/>
</dbReference>
<reference evidence="9" key="1">
    <citation type="submission" date="2016-10" db="EMBL/GenBank/DDBJ databases">
        <authorList>
            <person name="Varghese N."/>
            <person name="Submissions S."/>
        </authorList>
    </citation>
    <scope>NUCLEOTIDE SEQUENCE [LARGE SCALE GENOMIC DNA]</scope>
    <source>
        <strain evidence="9">8N4</strain>
    </source>
</reference>
<dbReference type="EMBL" id="FOGC01000008">
    <property type="protein sequence ID" value="SEQ90465.1"/>
    <property type="molecule type" value="Genomic_DNA"/>
</dbReference>
<name>A0A1H9JV96_9GAMM</name>
<dbReference type="Pfam" id="PF00675">
    <property type="entry name" value="Peptidase_M16"/>
    <property type="match status" value="1"/>
</dbReference>
<dbReference type="Gene3D" id="3.30.830.10">
    <property type="entry name" value="Metalloenzyme, LuxS/M16 peptidase-like"/>
    <property type="match status" value="2"/>
</dbReference>
<dbReference type="STRING" id="988801.SAMN05216522_10874"/>
<evidence type="ECO:0000256" key="2">
    <source>
        <dbReference type="ARBA" id="ARBA00022670"/>
    </source>
</evidence>
<dbReference type="Proteomes" id="UP000242515">
    <property type="component" value="Unassembled WGS sequence"/>
</dbReference>
<evidence type="ECO:0000256" key="5">
    <source>
        <dbReference type="ARBA" id="ARBA00023049"/>
    </source>
</evidence>
<dbReference type="Pfam" id="PF05193">
    <property type="entry name" value="Peptidase_M16_C"/>
    <property type="match status" value="1"/>
</dbReference>
<evidence type="ECO:0000259" key="6">
    <source>
        <dbReference type="Pfam" id="PF00675"/>
    </source>
</evidence>
<protein>
    <submittedName>
        <fullName evidence="8">Predicted Zn-dependent peptidase</fullName>
    </submittedName>
</protein>
<dbReference type="SUPFAM" id="SSF63411">
    <property type="entry name" value="LuxS/MPP-like metallohydrolase"/>
    <property type="match status" value="1"/>
</dbReference>
<keyword evidence="5" id="KW-0482">Metalloprotease</keyword>
<dbReference type="InterPro" id="IPR007863">
    <property type="entry name" value="Peptidase_M16_C"/>
</dbReference>